<evidence type="ECO:0000313" key="4">
    <source>
        <dbReference type="Proteomes" id="UP001521931"/>
    </source>
</evidence>
<gene>
    <name evidence="3" type="ORF">MHL29_11645</name>
</gene>
<dbReference type="PROSITE" id="PS50006">
    <property type="entry name" value="FHA_DOMAIN"/>
    <property type="match status" value="1"/>
</dbReference>
<proteinExistence type="predicted"/>
<dbReference type="EMBL" id="JAKRCV010000038">
    <property type="protein sequence ID" value="MCG7322530.1"/>
    <property type="molecule type" value="Genomic_DNA"/>
</dbReference>
<dbReference type="InterPro" id="IPR000253">
    <property type="entry name" value="FHA_dom"/>
</dbReference>
<protein>
    <submittedName>
        <fullName evidence="3">FHA domain-containing protein</fullName>
    </submittedName>
</protein>
<evidence type="ECO:0000313" key="3">
    <source>
        <dbReference type="EMBL" id="MCG7322530.1"/>
    </source>
</evidence>
<dbReference type="RefSeq" id="WP_108720355.1">
    <property type="nucleotide sequence ID" value="NZ_JAKRCV010000038.1"/>
</dbReference>
<dbReference type="Proteomes" id="UP001521931">
    <property type="component" value="Unassembled WGS sequence"/>
</dbReference>
<evidence type="ECO:0000259" key="2">
    <source>
        <dbReference type="PROSITE" id="PS50006"/>
    </source>
</evidence>
<keyword evidence="1" id="KW-0597">Phosphoprotein</keyword>
<name>A0ABS9Q3T6_9MICO</name>
<keyword evidence="4" id="KW-1185">Reference proteome</keyword>
<organism evidence="3 4">
    <name type="scientific">Arsenicicoccus bolidensis</name>
    <dbReference type="NCBI Taxonomy" id="229480"/>
    <lineage>
        <taxon>Bacteria</taxon>
        <taxon>Bacillati</taxon>
        <taxon>Actinomycetota</taxon>
        <taxon>Actinomycetes</taxon>
        <taxon>Micrococcales</taxon>
        <taxon>Intrasporangiaceae</taxon>
        <taxon>Arsenicicoccus</taxon>
    </lineage>
</organism>
<reference evidence="3 4" key="1">
    <citation type="submission" date="2022-02" db="EMBL/GenBank/DDBJ databases">
        <title>Uncovering new skin microbiome diversity through culturing and metagenomics.</title>
        <authorList>
            <person name="Conlan S."/>
            <person name="Deming C."/>
            <person name="Nisc Comparative Sequencing Program N."/>
            <person name="Segre J.A."/>
        </authorList>
    </citation>
    <scope>NUCLEOTIDE SEQUENCE [LARGE SCALE GENOMIC DNA]</scope>
    <source>
        <strain evidence="3 4">ACRQZ</strain>
    </source>
</reference>
<dbReference type="InterPro" id="IPR008984">
    <property type="entry name" value="SMAD_FHA_dom_sf"/>
</dbReference>
<accession>A0ABS9Q3T6</accession>
<feature type="domain" description="FHA" evidence="2">
    <location>
        <begin position="189"/>
        <end position="239"/>
    </location>
</feature>
<evidence type="ECO:0000256" key="1">
    <source>
        <dbReference type="ARBA" id="ARBA00022553"/>
    </source>
</evidence>
<comment type="caution">
    <text evidence="3">The sequence shown here is derived from an EMBL/GenBank/DDBJ whole genome shotgun (WGS) entry which is preliminary data.</text>
</comment>
<dbReference type="SUPFAM" id="SSF49879">
    <property type="entry name" value="SMAD/FHA domain"/>
    <property type="match status" value="1"/>
</dbReference>
<dbReference type="Gene3D" id="2.60.200.20">
    <property type="match status" value="1"/>
</dbReference>
<sequence>MNATQALRGAERVADWPRISATVRADGTGTITINGTGRTCAAAGVNELRTGMIARCVAIANRLHRPVRVTVTDVAQTWTLAVRPEGIVQAVSDAGLIPPADGLSVHEGRCRRCRRLQAVTSTTCPQCGVDEPHRVEADPIAAEAIVPDASAVDELDLTRARPLTTTPKPRATLRLTFSSQSPVDVAENVALGRNPEAVGGRRPIQVRSPQRMLSRTHVLVDVDEHGRILVTDHGSGNGTESQTNPPRLFEAHVPYVLAPGTTLRLGDVICRIDLV</sequence>
<dbReference type="Pfam" id="PF00498">
    <property type="entry name" value="FHA"/>
    <property type="match status" value="1"/>
</dbReference>